<dbReference type="EMBL" id="UINC01010452">
    <property type="protein sequence ID" value="SVA46481.1"/>
    <property type="molecule type" value="Genomic_DNA"/>
</dbReference>
<evidence type="ECO:0008006" key="2">
    <source>
        <dbReference type="Google" id="ProtNLM"/>
    </source>
</evidence>
<gene>
    <name evidence="1" type="ORF">METZ01_LOCUS99335</name>
</gene>
<accession>A0A381W290</accession>
<dbReference type="AlphaFoldDB" id="A0A381W290"/>
<organism evidence="1">
    <name type="scientific">marine metagenome</name>
    <dbReference type="NCBI Taxonomy" id="408172"/>
    <lineage>
        <taxon>unclassified sequences</taxon>
        <taxon>metagenomes</taxon>
        <taxon>ecological metagenomes</taxon>
    </lineage>
</organism>
<name>A0A381W290_9ZZZZ</name>
<protein>
    <recommendedName>
        <fullName evidence="2">GIY-YIG domain-containing protein</fullName>
    </recommendedName>
</protein>
<proteinExistence type="predicted"/>
<sequence>MSLTDDPRARSWLGYQWTSAAETPPSANSVGLYRAMRLDGEGLVYVGQGRISARVKSHVAKGEDPGHSQHRFFVADLTWDWVDFPEIDRTQLLELENDLIASHVSVYGCIPRAQFLG</sequence>
<evidence type="ECO:0000313" key="1">
    <source>
        <dbReference type="EMBL" id="SVA46481.1"/>
    </source>
</evidence>
<reference evidence="1" key="1">
    <citation type="submission" date="2018-05" db="EMBL/GenBank/DDBJ databases">
        <authorList>
            <person name="Lanie J.A."/>
            <person name="Ng W.-L."/>
            <person name="Kazmierczak K.M."/>
            <person name="Andrzejewski T.M."/>
            <person name="Davidsen T.M."/>
            <person name="Wayne K.J."/>
            <person name="Tettelin H."/>
            <person name="Glass J.I."/>
            <person name="Rusch D."/>
            <person name="Podicherti R."/>
            <person name="Tsui H.-C.T."/>
            <person name="Winkler M.E."/>
        </authorList>
    </citation>
    <scope>NUCLEOTIDE SEQUENCE</scope>
</reference>